<keyword evidence="6 11" id="KW-0375">Hydrogen ion transport</keyword>
<evidence type="ECO:0000256" key="2">
    <source>
        <dbReference type="ARBA" id="ARBA00006810"/>
    </source>
</evidence>
<evidence type="ECO:0000256" key="1">
    <source>
        <dbReference type="ARBA" id="ARBA00004141"/>
    </source>
</evidence>
<dbReference type="AlphaFoldDB" id="A0A1F5F635"/>
<sequence>MLRKISLPAIINTRMSSLHISISAEPVFHLLGIPITNSLATSYVLTALLLGLIYLGTRKLKLKGTFTRVQMFFEFLVEGLYGIVESIAGTTKARLFFPLVMTFFIFIVPSNWSGLLPGAGSIGFNGLFHGKEVFIPILRGPTADINTTLALALIAMGMVQVYGFKFQGIKYLKKFFNFSNPINGFVGILELVSEFSKVISFTFRLFGNIFAGEVLISVMTFLVPVIAPMPFYALEIFVGVIQGLVFLMLATVFMNMATLGHGADEHS</sequence>
<organism evidence="13 14">
    <name type="scientific">Candidatus Collierbacteria bacterium RIFOXYA2_FULL_46_10</name>
    <dbReference type="NCBI Taxonomy" id="1817726"/>
    <lineage>
        <taxon>Bacteria</taxon>
        <taxon>Candidatus Collieribacteriota</taxon>
    </lineage>
</organism>
<keyword evidence="7 11" id="KW-1133">Transmembrane helix</keyword>
<evidence type="ECO:0000256" key="5">
    <source>
        <dbReference type="ARBA" id="ARBA00022692"/>
    </source>
</evidence>
<feature type="transmembrane region" description="Helical" evidence="11">
    <location>
        <begin position="35"/>
        <end position="55"/>
    </location>
</feature>
<keyword evidence="10 11" id="KW-0066">ATP synthesis</keyword>
<dbReference type="InterPro" id="IPR045082">
    <property type="entry name" value="ATP_syn_F0_a_bact/chloroplast"/>
</dbReference>
<evidence type="ECO:0000256" key="8">
    <source>
        <dbReference type="ARBA" id="ARBA00023065"/>
    </source>
</evidence>
<evidence type="ECO:0000256" key="6">
    <source>
        <dbReference type="ARBA" id="ARBA00022781"/>
    </source>
</evidence>
<dbReference type="GO" id="GO:0005886">
    <property type="term" value="C:plasma membrane"/>
    <property type="evidence" value="ECO:0007669"/>
    <property type="project" value="UniProtKB-SubCell"/>
</dbReference>
<protein>
    <recommendedName>
        <fullName evidence="11 12">ATP synthase subunit a</fullName>
    </recommendedName>
    <alternativeName>
        <fullName evidence="11">ATP synthase F0 sector subunit a</fullName>
    </alternativeName>
    <alternativeName>
        <fullName evidence="11">F-ATPase subunit 6</fullName>
    </alternativeName>
</protein>
<keyword evidence="8 11" id="KW-0406">Ion transport</keyword>
<dbReference type="Proteomes" id="UP000176191">
    <property type="component" value="Unassembled WGS sequence"/>
</dbReference>
<evidence type="ECO:0000256" key="3">
    <source>
        <dbReference type="ARBA" id="ARBA00022448"/>
    </source>
</evidence>
<dbReference type="PANTHER" id="PTHR42823">
    <property type="entry name" value="ATP SYNTHASE SUBUNIT A, CHLOROPLASTIC"/>
    <property type="match status" value="1"/>
</dbReference>
<dbReference type="PRINTS" id="PR00123">
    <property type="entry name" value="ATPASEA"/>
</dbReference>
<feature type="transmembrane region" description="Helical" evidence="11">
    <location>
        <begin position="95"/>
        <end position="112"/>
    </location>
</feature>
<dbReference type="Gene3D" id="1.20.120.220">
    <property type="entry name" value="ATP synthase, F0 complex, subunit A"/>
    <property type="match status" value="1"/>
</dbReference>
<feature type="transmembrane region" description="Helical" evidence="11">
    <location>
        <begin position="145"/>
        <end position="164"/>
    </location>
</feature>
<feature type="transmembrane region" description="Helical" evidence="11">
    <location>
        <begin position="205"/>
        <end position="226"/>
    </location>
</feature>
<evidence type="ECO:0000256" key="9">
    <source>
        <dbReference type="ARBA" id="ARBA00023136"/>
    </source>
</evidence>
<comment type="subcellular location">
    <subcellularLocation>
        <location evidence="11 12">Cell membrane</location>
        <topology evidence="11 12">Multi-pass membrane protein</topology>
    </subcellularLocation>
    <subcellularLocation>
        <location evidence="1">Membrane</location>
        <topology evidence="1">Multi-pass membrane protein</topology>
    </subcellularLocation>
</comment>
<gene>
    <name evidence="11" type="primary">atpB</name>
    <name evidence="13" type="ORF">A2228_01230</name>
</gene>
<name>A0A1F5F635_9BACT</name>
<dbReference type="GO" id="GO:0045259">
    <property type="term" value="C:proton-transporting ATP synthase complex"/>
    <property type="evidence" value="ECO:0007669"/>
    <property type="project" value="UniProtKB-KW"/>
</dbReference>
<evidence type="ECO:0000256" key="10">
    <source>
        <dbReference type="ARBA" id="ARBA00023310"/>
    </source>
</evidence>
<keyword evidence="9 11" id="KW-0472">Membrane</keyword>
<dbReference type="InterPro" id="IPR000568">
    <property type="entry name" value="ATP_synth_F0_asu"/>
</dbReference>
<comment type="similarity">
    <text evidence="2 11 12">Belongs to the ATPase A chain family.</text>
</comment>
<dbReference type="InterPro" id="IPR023011">
    <property type="entry name" value="ATP_synth_F0_asu_AS"/>
</dbReference>
<proteinExistence type="inferred from homology"/>
<feature type="transmembrane region" description="Helical" evidence="11">
    <location>
        <begin position="232"/>
        <end position="253"/>
    </location>
</feature>
<dbReference type="NCBIfam" id="TIGR01131">
    <property type="entry name" value="ATP_synt_6_or_A"/>
    <property type="match status" value="1"/>
</dbReference>
<dbReference type="Pfam" id="PF00119">
    <property type="entry name" value="ATP-synt_A"/>
    <property type="match status" value="1"/>
</dbReference>
<dbReference type="GO" id="GO:0046933">
    <property type="term" value="F:proton-transporting ATP synthase activity, rotational mechanism"/>
    <property type="evidence" value="ECO:0007669"/>
    <property type="project" value="UniProtKB-UniRule"/>
</dbReference>
<accession>A0A1F5F635</accession>
<comment type="caution">
    <text evidence="13">The sequence shown here is derived from an EMBL/GenBank/DDBJ whole genome shotgun (WGS) entry which is preliminary data.</text>
</comment>
<evidence type="ECO:0000256" key="11">
    <source>
        <dbReference type="HAMAP-Rule" id="MF_01393"/>
    </source>
</evidence>
<dbReference type="PANTHER" id="PTHR42823:SF3">
    <property type="entry name" value="ATP SYNTHASE SUBUNIT A, CHLOROPLASTIC"/>
    <property type="match status" value="1"/>
</dbReference>
<dbReference type="CDD" id="cd00310">
    <property type="entry name" value="ATP-synt_Fo_a_6"/>
    <property type="match status" value="1"/>
</dbReference>
<dbReference type="PROSITE" id="PS00449">
    <property type="entry name" value="ATPASE_A"/>
    <property type="match status" value="1"/>
</dbReference>
<evidence type="ECO:0000256" key="7">
    <source>
        <dbReference type="ARBA" id="ARBA00022989"/>
    </source>
</evidence>
<evidence type="ECO:0000256" key="12">
    <source>
        <dbReference type="RuleBase" id="RU000483"/>
    </source>
</evidence>
<keyword evidence="11" id="KW-1003">Cell membrane</keyword>
<evidence type="ECO:0000313" key="13">
    <source>
        <dbReference type="EMBL" id="OGD75098.1"/>
    </source>
</evidence>
<dbReference type="GO" id="GO:0042777">
    <property type="term" value="P:proton motive force-driven plasma membrane ATP synthesis"/>
    <property type="evidence" value="ECO:0007669"/>
    <property type="project" value="TreeGrafter"/>
</dbReference>
<dbReference type="InterPro" id="IPR035908">
    <property type="entry name" value="F0_ATP_A_sf"/>
</dbReference>
<comment type="function">
    <text evidence="11 12">Key component of the proton channel; it plays a direct role in the translocation of protons across the membrane.</text>
</comment>
<dbReference type="EMBL" id="MFAK01000015">
    <property type="protein sequence ID" value="OGD75098.1"/>
    <property type="molecule type" value="Genomic_DNA"/>
</dbReference>
<keyword evidence="3 11" id="KW-0813">Transport</keyword>
<keyword evidence="5 11" id="KW-0812">Transmembrane</keyword>
<reference evidence="13 14" key="1">
    <citation type="journal article" date="2016" name="Nat. Commun.">
        <title>Thousands of microbial genomes shed light on interconnected biogeochemical processes in an aquifer system.</title>
        <authorList>
            <person name="Anantharaman K."/>
            <person name="Brown C.T."/>
            <person name="Hug L.A."/>
            <person name="Sharon I."/>
            <person name="Castelle C.J."/>
            <person name="Probst A.J."/>
            <person name="Thomas B.C."/>
            <person name="Singh A."/>
            <person name="Wilkins M.J."/>
            <person name="Karaoz U."/>
            <person name="Brodie E.L."/>
            <person name="Williams K.H."/>
            <person name="Hubbard S.S."/>
            <person name="Banfield J.F."/>
        </authorList>
    </citation>
    <scope>NUCLEOTIDE SEQUENCE [LARGE SCALE GENOMIC DNA]</scope>
</reference>
<keyword evidence="4 11" id="KW-0138">CF(0)</keyword>
<dbReference type="SUPFAM" id="SSF81336">
    <property type="entry name" value="F1F0 ATP synthase subunit A"/>
    <property type="match status" value="1"/>
</dbReference>
<evidence type="ECO:0000256" key="4">
    <source>
        <dbReference type="ARBA" id="ARBA00022547"/>
    </source>
</evidence>
<dbReference type="HAMAP" id="MF_01393">
    <property type="entry name" value="ATP_synth_a_bact"/>
    <property type="match status" value="1"/>
</dbReference>
<evidence type="ECO:0000313" key="14">
    <source>
        <dbReference type="Proteomes" id="UP000176191"/>
    </source>
</evidence>